<keyword evidence="7" id="KW-0961">Cell wall biogenesis/degradation</keyword>
<accession>A0A835H5T5</accession>
<organism evidence="8 9">
    <name type="scientific">Coptis chinensis</name>
    <dbReference type="NCBI Taxonomy" id="261450"/>
    <lineage>
        <taxon>Eukaryota</taxon>
        <taxon>Viridiplantae</taxon>
        <taxon>Streptophyta</taxon>
        <taxon>Embryophyta</taxon>
        <taxon>Tracheophyta</taxon>
        <taxon>Spermatophyta</taxon>
        <taxon>Magnoliopsida</taxon>
        <taxon>Ranunculales</taxon>
        <taxon>Ranunculaceae</taxon>
        <taxon>Coptidoideae</taxon>
        <taxon>Coptis</taxon>
    </lineage>
</organism>
<evidence type="ECO:0000256" key="3">
    <source>
        <dbReference type="ARBA" id="ARBA00022679"/>
    </source>
</evidence>
<evidence type="ECO:0000313" key="8">
    <source>
        <dbReference type="EMBL" id="KAF9592307.1"/>
    </source>
</evidence>
<keyword evidence="4" id="KW-0812">Transmembrane</keyword>
<name>A0A835H5T5_9MAGN</name>
<dbReference type="InterPro" id="IPR029044">
    <property type="entry name" value="Nucleotide-diphossugar_trans"/>
</dbReference>
<dbReference type="EMBL" id="JADFTS010000008">
    <property type="protein sequence ID" value="KAF9592307.1"/>
    <property type="molecule type" value="Genomic_DNA"/>
</dbReference>
<dbReference type="Proteomes" id="UP000631114">
    <property type="component" value="Unassembled WGS sequence"/>
</dbReference>
<dbReference type="GO" id="GO:0030244">
    <property type="term" value="P:cellulose biosynthetic process"/>
    <property type="evidence" value="ECO:0007669"/>
    <property type="project" value="InterPro"/>
</dbReference>
<dbReference type="GO" id="GO:0071555">
    <property type="term" value="P:cell wall organization"/>
    <property type="evidence" value="ECO:0007669"/>
    <property type="project" value="UniProtKB-KW"/>
</dbReference>
<evidence type="ECO:0008006" key="10">
    <source>
        <dbReference type="Google" id="ProtNLM"/>
    </source>
</evidence>
<keyword evidence="5" id="KW-1133">Transmembrane helix</keyword>
<dbReference type="SUPFAM" id="SSF53448">
    <property type="entry name" value="Nucleotide-diphospho-sugar transferases"/>
    <property type="match status" value="1"/>
</dbReference>
<dbReference type="PANTHER" id="PTHR13301">
    <property type="entry name" value="X-BOX TRANSCRIPTION FACTOR-RELATED"/>
    <property type="match status" value="1"/>
</dbReference>
<keyword evidence="2" id="KW-0328">Glycosyltransferase</keyword>
<keyword evidence="3" id="KW-0808">Transferase</keyword>
<dbReference type="GO" id="GO:0016020">
    <property type="term" value="C:membrane"/>
    <property type="evidence" value="ECO:0007669"/>
    <property type="project" value="InterPro"/>
</dbReference>
<evidence type="ECO:0000313" key="9">
    <source>
        <dbReference type="Proteomes" id="UP000631114"/>
    </source>
</evidence>
<gene>
    <name evidence="8" type="ORF">IFM89_013533</name>
</gene>
<proteinExistence type="predicted"/>
<dbReference type="AlphaFoldDB" id="A0A835H5T5"/>
<reference evidence="8 9" key="1">
    <citation type="submission" date="2020-10" db="EMBL/GenBank/DDBJ databases">
        <title>The Coptis chinensis genome and diversification of protoberbering-type alkaloids.</title>
        <authorList>
            <person name="Wang B."/>
            <person name="Shu S."/>
            <person name="Song C."/>
            <person name="Liu Y."/>
        </authorList>
    </citation>
    <scope>NUCLEOTIDE SEQUENCE [LARGE SCALE GENOMIC DNA]</scope>
    <source>
        <strain evidence="8">HL-2020</strain>
        <tissue evidence="8">Leaf</tissue>
    </source>
</reference>
<sequence>MTNAPMVLTQDCDMYSNDPQTPLRALCYILDPTKASSDLAYIQFPQRFHGINKNDIYASELKRLFQINPRGMDGLAGPNYVGSGCFFLRRALFGGPLSALSPEIPELNPNHVVDKSIQSEAVMALAHNVASCKFEDQTNWGSKMGFRYGSLVEDYFSGYRLLCEGWKSVFCDPDRPAFLGDVPITLNDSLSQTRRWCVGLLEVTFSKYCPITFGVRSKGLFMGLAFAHYAFWPIYSVPITIYGILPPLALINGVSMFPKVRLYLTN</sequence>
<comment type="subcellular location">
    <subcellularLocation>
        <location evidence="1">Endomembrane system</location>
        <topology evidence="1">Multi-pass membrane protein</topology>
    </subcellularLocation>
</comment>
<evidence type="ECO:0000256" key="4">
    <source>
        <dbReference type="ARBA" id="ARBA00022692"/>
    </source>
</evidence>
<evidence type="ECO:0000256" key="5">
    <source>
        <dbReference type="ARBA" id="ARBA00022989"/>
    </source>
</evidence>
<keyword evidence="6" id="KW-0472">Membrane</keyword>
<evidence type="ECO:0000256" key="6">
    <source>
        <dbReference type="ARBA" id="ARBA00023136"/>
    </source>
</evidence>
<dbReference type="OrthoDB" id="72851at2759"/>
<dbReference type="GO" id="GO:0016760">
    <property type="term" value="F:cellulose synthase (UDP-forming) activity"/>
    <property type="evidence" value="ECO:0007669"/>
    <property type="project" value="InterPro"/>
</dbReference>
<protein>
    <recommendedName>
        <fullName evidence="10">Cellulose synthase-like protein G3</fullName>
    </recommendedName>
</protein>
<evidence type="ECO:0000256" key="2">
    <source>
        <dbReference type="ARBA" id="ARBA00022676"/>
    </source>
</evidence>
<keyword evidence="9" id="KW-1185">Reference proteome</keyword>
<evidence type="ECO:0000256" key="1">
    <source>
        <dbReference type="ARBA" id="ARBA00004127"/>
    </source>
</evidence>
<dbReference type="Pfam" id="PF03552">
    <property type="entry name" value="Cellulose_synt"/>
    <property type="match status" value="2"/>
</dbReference>
<dbReference type="InterPro" id="IPR005150">
    <property type="entry name" value="Cellulose_synth"/>
</dbReference>
<evidence type="ECO:0000256" key="7">
    <source>
        <dbReference type="ARBA" id="ARBA00023316"/>
    </source>
</evidence>
<comment type="caution">
    <text evidence="8">The sequence shown here is derived from an EMBL/GenBank/DDBJ whole genome shotgun (WGS) entry which is preliminary data.</text>
</comment>
<dbReference type="GO" id="GO:0012505">
    <property type="term" value="C:endomembrane system"/>
    <property type="evidence" value="ECO:0007669"/>
    <property type="project" value="UniProtKB-SubCell"/>
</dbReference>